<dbReference type="InterPro" id="IPR018642">
    <property type="entry name" value="DUF2066"/>
</dbReference>
<evidence type="ECO:0000313" key="2">
    <source>
        <dbReference type="EMBL" id="PSV46951.1"/>
    </source>
</evidence>
<reference evidence="2 3" key="1">
    <citation type="submission" date="2018-03" db="EMBL/GenBank/DDBJ databases">
        <title>Whole genome sequencing of Histamine producing bacteria.</title>
        <authorList>
            <person name="Butler K."/>
        </authorList>
    </citation>
    <scope>NUCLEOTIDE SEQUENCE [LARGE SCALE GENOMIC DNA]</scope>
    <source>
        <strain evidence="2 3">ATCC 19614</strain>
    </source>
</reference>
<sequence>MLRFAFLFLALLALPVKAATVTNLYQAQVVLPDTDKQSEKQAQAQGLEQVLIKVSGQSEIANNEVIRKAMANSRPYISQFGYGNLNGERTLELTFNGGQIRDLLTKANATLWNEQRPTILVWLVEESNRERAILWDQSGNSLQPQMNLAADKRGLPIIMPIGDFDDVTALNIPDLWGGFVQPIAEASQRYNPDAVLVVRARKQADDNVNLSWQLFPQKPNQMVNSQKAPTEGKVSGTAATATTDMMNKVADKLAAKYAVQLGGASDGAFAIQVANVKTTEDFFTLERMLTNLTSVASVNANQLKGDSVQFDVKLLSSEEAFRRELGQDSRISQKTIDVQDMTELADNTATDVIDPVAADIAKNNMLIKPVDPQAPSDQPAQLPVDPNVIDVSATMQPEQAQAEVYYWKS</sequence>
<name>A0A2T3L8D5_9GAMM</name>
<gene>
    <name evidence="2" type="ORF">C9J47_14495</name>
</gene>
<dbReference type="Proteomes" id="UP000241803">
    <property type="component" value="Unassembled WGS sequence"/>
</dbReference>
<protein>
    <submittedName>
        <fullName evidence="2">DUF2066 domain-containing protein</fullName>
    </submittedName>
</protein>
<dbReference type="Pfam" id="PF09839">
    <property type="entry name" value="DUF2066"/>
    <property type="match status" value="1"/>
</dbReference>
<organism evidence="2 3">
    <name type="scientific">Photobacterium indicum</name>
    <dbReference type="NCBI Taxonomy" id="81447"/>
    <lineage>
        <taxon>Bacteria</taxon>
        <taxon>Pseudomonadati</taxon>
        <taxon>Pseudomonadota</taxon>
        <taxon>Gammaproteobacteria</taxon>
        <taxon>Vibrionales</taxon>
        <taxon>Vibrionaceae</taxon>
        <taxon>Photobacterium</taxon>
    </lineage>
</organism>
<evidence type="ECO:0000313" key="3">
    <source>
        <dbReference type="Proteomes" id="UP000241803"/>
    </source>
</evidence>
<feature type="signal peptide" evidence="1">
    <location>
        <begin position="1"/>
        <end position="18"/>
    </location>
</feature>
<proteinExistence type="predicted"/>
<dbReference type="RefSeq" id="WP_107254143.1">
    <property type="nucleotide sequence ID" value="NZ_PYOC01000004.1"/>
</dbReference>
<keyword evidence="3" id="KW-1185">Reference proteome</keyword>
<feature type="chain" id="PRO_5015647411" evidence="1">
    <location>
        <begin position="19"/>
        <end position="409"/>
    </location>
</feature>
<dbReference type="EMBL" id="PYOC01000004">
    <property type="protein sequence ID" value="PSV46951.1"/>
    <property type="molecule type" value="Genomic_DNA"/>
</dbReference>
<comment type="caution">
    <text evidence="2">The sequence shown here is derived from an EMBL/GenBank/DDBJ whole genome shotgun (WGS) entry which is preliminary data.</text>
</comment>
<evidence type="ECO:0000256" key="1">
    <source>
        <dbReference type="SAM" id="SignalP"/>
    </source>
</evidence>
<keyword evidence="1" id="KW-0732">Signal</keyword>
<accession>A0A2T3L8D5</accession>
<dbReference type="AlphaFoldDB" id="A0A2T3L8D5"/>